<gene>
    <name evidence="1" type="ORF">UU35_C0001G0127</name>
</gene>
<evidence type="ECO:0000313" key="1">
    <source>
        <dbReference type="EMBL" id="KKR87846.1"/>
    </source>
</evidence>
<dbReference type="Proteomes" id="UP000034616">
    <property type="component" value="Unassembled WGS sequence"/>
</dbReference>
<sequence>MERESGHGEFSVEQTAKRFMNLKDRFIKEGKNENNRTRENAEKILDEVIEIAVEALIESKGHPHVMESLELEFIAPLLREMDPYHHGPINQVSNKIATKVTQKLLQKK</sequence>
<dbReference type="AlphaFoldDB" id="A0A0G0UJY6"/>
<evidence type="ECO:0000313" key="2">
    <source>
        <dbReference type="Proteomes" id="UP000034616"/>
    </source>
</evidence>
<comment type="caution">
    <text evidence="1">The sequence shown here is derived from an EMBL/GenBank/DDBJ whole genome shotgun (WGS) entry which is preliminary data.</text>
</comment>
<proteinExistence type="predicted"/>
<accession>A0A0G0UJY6</accession>
<protein>
    <submittedName>
        <fullName evidence="1">Uncharacterized protein</fullName>
    </submittedName>
</protein>
<dbReference type="EMBL" id="LCAH01000001">
    <property type="protein sequence ID" value="KKR87846.1"/>
    <property type="molecule type" value="Genomic_DNA"/>
</dbReference>
<organism evidence="1 2">
    <name type="scientific">Candidatus Uhrbacteria bacterium GW2011_GWC2_41_11</name>
    <dbReference type="NCBI Taxonomy" id="1618985"/>
    <lineage>
        <taxon>Bacteria</taxon>
        <taxon>Candidatus Uhriibacteriota</taxon>
    </lineage>
</organism>
<reference evidence="1 2" key="1">
    <citation type="journal article" date="2015" name="Nature">
        <title>rRNA introns, odd ribosomes, and small enigmatic genomes across a large radiation of phyla.</title>
        <authorList>
            <person name="Brown C.T."/>
            <person name="Hug L.A."/>
            <person name="Thomas B.C."/>
            <person name="Sharon I."/>
            <person name="Castelle C.J."/>
            <person name="Singh A."/>
            <person name="Wilkins M.J."/>
            <person name="Williams K.H."/>
            <person name="Banfield J.F."/>
        </authorList>
    </citation>
    <scope>NUCLEOTIDE SEQUENCE [LARGE SCALE GENOMIC DNA]</scope>
</reference>
<name>A0A0G0UJY6_9BACT</name>